<comment type="caution">
    <text evidence="2">The sequence shown here is derived from an EMBL/GenBank/DDBJ whole genome shotgun (WGS) entry which is preliminary data.</text>
</comment>
<organism evidence="2 3">
    <name type="scientific">Vibrio splendidus</name>
    <dbReference type="NCBI Taxonomy" id="29497"/>
    <lineage>
        <taxon>Bacteria</taxon>
        <taxon>Pseudomonadati</taxon>
        <taxon>Pseudomonadota</taxon>
        <taxon>Gammaproteobacteria</taxon>
        <taxon>Vibrionales</taxon>
        <taxon>Vibrionaceae</taxon>
        <taxon>Vibrio</taxon>
    </lineage>
</organism>
<evidence type="ECO:0000313" key="2">
    <source>
        <dbReference type="EMBL" id="PTP12686.1"/>
    </source>
</evidence>
<evidence type="ECO:0000256" key="1">
    <source>
        <dbReference type="SAM" id="Phobius"/>
    </source>
</evidence>
<feature type="transmembrane region" description="Helical" evidence="1">
    <location>
        <begin position="71"/>
        <end position="91"/>
    </location>
</feature>
<dbReference type="AlphaFoldDB" id="A0A2T5E019"/>
<protein>
    <submittedName>
        <fullName evidence="2">Uncharacterized protein</fullName>
    </submittedName>
</protein>
<feature type="transmembrane region" description="Helical" evidence="1">
    <location>
        <begin position="35"/>
        <end position="59"/>
    </location>
</feature>
<reference evidence="2 3" key="1">
    <citation type="submission" date="2017-11" db="EMBL/GenBank/DDBJ databases">
        <title>Population delineation of vibrios coincides with oyster pathogenicity.</title>
        <authorList>
            <person name="Bruto M."/>
            <person name="Labreuche Y."/>
            <person name="James A."/>
            <person name="Piel D."/>
            <person name="Chenivesse S."/>
            <person name="Petton B."/>
            <person name="Polz M.F."/>
            <person name="Le Roux F."/>
        </authorList>
    </citation>
    <scope>NUCLEOTIDE SEQUENCE [LARGE SCALE GENOMIC DNA]</scope>
    <source>
        <strain evidence="2 3">1F_55</strain>
    </source>
</reference>
<name>A0A2T5E019_VIBSP</name>
<keyword evidence="1" id="KW-0812">Transmembrane</keyword>
<sequence length="104" mass="12268">MKLSNLLLFSLFLFVVTILLNALKNVFFPELYGDYLISLTFYMALVFSTVMIWLLPVFIALTRKDLENRFFVLFLSLLLPLVGGFFSYFLIKKYEKGIDKQQYQ</sequence>
<dbReference type="RefSeq" id="WP_017085168.1">
    <property type="nucleotide sequence ID" value="NZ_CAWNZY010000070.1"/>
</dbReference>
<accession>A0A2T5E019</accession>
<proteinExistence type="predicted"/>
<dbReference type="Proteomes" id="UP000244080">
    <property type="component" value="Unassembled WGS sequence"/>
</dbReference>
<evidence type="ECO:0000313" key="3">
    <source>
        <dbReference type="Proteomes" id="UP000244080"/>
    </source>
</evidence>
<keyword evidence="1" id="KW-0472">Membrane</keyword>
<feature type="transmembrane region" description="Helical" evidence="1">
    <location>
        <begin position="6"/>
        <end position="23"/>
    </location>
</feature>
<dbReference type="EMBL" id="PIGA01000057">
    <property type="protein sequence ID" value="PTP12686.1"/>
    <property type="molecule type" value="Genomic_DNA"/>
</dbReference>
<gene>
    <name evidence="2" type="ORF">CWO36_23045</name>
</gene>
<keyword evidence="1" id="KW-1133">Transmembrane helix</keyword>